<dbReference type="EMBL" id="ML210357">
    <property type="protein sequence ID" value="TFK19153.1"/>
    <property type="molecule type" value="Genomic_DNA"/>
</dbReference>
<gene>
    <name evidence="2" type="ORF">FA15DRAFT_709243</name>
</gene>
<evidence type="ECO:0000313" key="3">
    <source>
        <dbReference type="Proteomes" id="UP000307440"/>
    </source>
</evidence>
<dbReference type="InterPro" id="IPR043708">
    <property type="entry name" value="DUF5648"/>
</dbReference>
<accession>A0A5C3KHE7</accession>
<dbReference type="AlphaFoldDB" id="A0A5C3KHE7"/>
<dbReference type="OrthoDB" id="9971254at2759"/>
<feature type="domain" description="DUF5648" evidence="1">
    <location>
        <begin position="46"/>
        <end position="153"/>
    </location>
</feature>
<proteinExistence type="predicted"/>
<evidence type="ECO:0000259" key="1">
    <source>
        <dbReference type="Pfam" id="PF18885"/>
    </source>
</evidence>
<dbReference type="Pfam" id="PF18885">
    <property type="entry name" value="DUF5648"/>
    <property type="match status" value="1"/>
</dbReference>
<dbReference type="Proteomes" id="UP000307440">
    <property type="component" value="Unassembled WGS sequence"/>
</dbReference>
<evidence type="ECO:0000313" key="2">
    <source>
        <dbReference type="EMBL" id="TFK19153.1"/>
    </source>
</evidence>
<name>A0A5C3KHE7_COPMA</name>
<organism evidence="2 3">
    <name type="scientific">Coprinopsis marcescibilis</name>
    <name type="common">Agaric fungus</name>
    <name type="synonym">Psathyrella marcescibilis</name>
    <dbReference type="NCBI Taxonomy" id="230819"/>
    <lineage>
        <taxon>Eukaryota</taxon>
        <taxon>Fungi</taxon>
        <taxon>Dikarya</taxon>
        <taxon>Basidiomycota</taxon>
        <taxon>Agaricomycotina</taxon>
        <taxon>Agaricomycetes</taxon>
        <taxon>Agaricomycetidae</taxon>
        <taxon>Agaricales</taxon>
        <taxon>Agaricineae</taxon>
        <taxon>Psathyrellaceae</taxon>
        <taxon>Coprinopsis</taxon>
    </lineage>
</organism>
<keyword evidence="3" id="KW-1185">Reference proteome</keyword>
<sequence length="159" mass="17922">MSQTKFTTQHANPGESVPLYRFFDSQREDHIYSTQNTLGTGSSIPQGIACYVFTTHAPNTIPLYLIYRSSPSKGDHFYTTDLSEKEGLLANNSDQCEDRGIVAFVFKDETSGGVPLHRLWNAELNDHMYTVSESEKEALMTREFVYEGVIGYVYPGTVF</sequence>
<reference evidence="2 3" key="1">
    <citation type="journal article" date="2019" name="Nat. Ecol. Evol.">
        <title>Megaphylogeny resolves global patterns of mushroom evolution.</title>
        <authorList>
            <person name="Varga T."/>
            <person name="Krizsan K."/>
            <person name="Foldi C."/>
            <person name="Dima B."/>
            <person name="Sanchez-Garcia M."/>
            <person name="Sanchez-Ramirez S."/>
            <person name="Szollosi G.J."/>
            <person name="Szarkandi J.G."/>
            <person name="Papp V."/>
            <person name="Albert L."/>
            <person name="Andreopoulos W."/>
            <person name="Angelini C."/>
            <person name="Antonin V."/>
            <person name="Barry K.W."/>
            <person name="Bougher N.L."/>
            <person name="Buchanan P."/>
            <person name="Buyck B."/>
            <person name="Bense V."/>
            <person name="Catcheside P."/>
            <person name="Chovatia M."/>
            <person name="Cooper J."/>
            <person name="Damon W."/>
            <person name="Desjardin D."/>
            <person name="Finy P."/>
            <person name="Geml J."/>
            <person name="Haridas S."/>
            <person name="Hughes K."/>
            <person name="Justo A."/>
            <person name="Karasinski D."/>
            <person name="Kautmanova I."/>
            <person name="Kiss B."/>
            <person name="Kocsube S."/>
            <person name="Kotiranta H."/>
            <person name="LaButti K.M."/>
            <person name="Lechner B.E."/>
            <person name="Liimatainen K."/>
            <person name="Lipzen A."/>
            <person name="Lukacs Z."/>
            <person name="Mihaltcheva S."/>
            <person name="Morgado L.N."/>
            <person name="Niskanen T."/>
            <person name="Noordeloos M.E."/>
            <person name="Ohm R.A."/>
            <person name="Ortiz-Santana B."/>
            <person name="Ovrebo C."/>
            <person name="Racz N."/>
            <person name="Riley R."/>
            <person name="Savchenko A."/>
            <person name="Shiryaev A."/>
            <person name="Soop K."/>
            <person name="Spirin V."/>
            <person name="Szebenyi C."/>
            <person name="Tomsovsky M."/>
            <person name="Tulloss R.E."/>
            <person name="Uehling J."/>
            <person name="Grigoriev I.V."/>
            <person name="Vagvolgyi C."/>
            <person name="Papp T."/>
            <person name="Martin F.M."/>
            <person name="Miettinen O."/>
            <person name="Hibbett D.S."/>
            <person name="Nagy L.G."/>
        </authorList>
    </citation>
    <scope>NUCLEOTIDE SEQUENCE [LARGE SCALE GENOMIC DNA]</scope>
    <source>
        <strain evidence="2 3">CBS 121175</strain>
    </source>
</reference>
<protein>
    <recommendedName>
        <fullName evidence="1">DUF5648 domain-containing protein</fullName>
    </recommendedName>
</protein>